<dbReference type="InterPro" id="IPR006944">
    <property type="entry name" value="Phage/GTA_portal"/>
</dbReference>
<dbReference type="Pfam" id="PF04860">
    <property type="entry name" value="Phage_portal"/>
    <property type="match status" value="1"/>
</dbReference>
<comment type="caution">
    <text evidence="1">The sequence shown here is derived from an EMBL/GenBank/DDBJ whole genome shotgun (WGS) entry which is preliminary data.</text>
</comment>
<sequence length="411" mass="44869">MGLGALFHRNLVYEATDTKTGQTATYTVVTDGGPGMYADWAQDSYRGGMSIPGAWRAARLQAGILGGVPWHAYQDRGGRAQRVRPSPALVEQPAPPDVRVTTFSSWHLDLLWHGNALGLIVDRGRDRAPTAVVPVPARSVFVRRIGQSDNQAADFPVGEIVYWIGGRWRSTRDVIHVKGLCEPGALRGMGILEAHLAGALGLSVELDKQARGVSEHAVPSVKIKSENPDLTQVEADELKAKWMASVRTRVPVVLNPSTDVEPIAWNPTETQLLEARKFSLHEIALIFGLDPSWLGAAQASRVYANIEQEGINLVRFSLQEHFERFEQTLSAHLPAGMWVKAALDGLLRADTLGRYKAHAIGIREGFLQPNEARALEDWAPIPGLDEQWAEHVFRAPTAGPPPAGSVEEGQP</sequence>
<accession>A0A511CYQ1</accession>
<evidence type="ECO:0008006" key="3">
    <source>
        <dbReference type="Google" id="ProtNLM"/>
    </source>
</evidence>
<dbReference type="Proteomes" id="UP000321328">
    <property type="component" value="Unassembled WGS sequence"/>
</dbReference>
<organism evidence="1 2">
    <name type="scientific">Pseudonocardia asaccharolytica DSM 44247 = NBRC 16224</name>
    <dbReference type="NCBI Taxonomy" id="1123024"/>
    <lineage>
        <taxon>Bacteria</taxon>
        <taxon>Bacillati</taxon>
        <taxon>Actinomycetota</taxon>
        <taxon>Actinomycetes</taxon>
        <taxon>Pseudonocardiales</taxon>
        <taxon>Pseudonocardiaceae</taxon>
        <taxon>Pseudonocardia</taxon>
    </lineage>
</organism>
<reference evidence="1 2" key="1">
    <citation type="submission" date="2019-07" db="EMBL/GenBank/DDBJ databases">
        <title>Whole genome shotgun sequence of Pseudonocardia asaccharolytica NBRC 16224.</title>
        <authorList>
            <person name="Hosoyama A."/>
            <person name="Uohara A."/>
            <person name="Ohji S."/>
            <person name="Ichikawa N."/>
        </authorList>
    </citation>
    <scope>NUCLEOTIDE SEQUENCE [LARGE SCALE GENOMIC DNA]</scope>
    <source>
        <strain evidence="1 2">NBRC 16224</strain>
    </source>
</reference>
<dbReference type="RefSeq" id="WP_028930672.1">
    <property type="nucleotide sequence ID" value="NZ_AUII01000013.1"/>
</dbReference>
<proteinExistence type="predicted"/>
<keyword evidence="2" id="KW-1185">Reference proteome</keyword>
<name>A0A511CYQ1_9PSEU</name>
<dbReference type="AlphaFoldDB" id="A0A511CYQ1"/>
<dbReference type="Gene3D" id="1.20.1270.210">
    <property type="match status" value="1"/>
</dbReference>
<gene>
    <name evidence="1" type="ORF">PA7_15190</name>
</gene>
<dbReference type="Gene3D" id="3.40.140.120">
    <property type="match status" value="1"/>
</dbReference>
<dbReference type="STRING" id="1123024.GCA_000423625_03013"/>
<dbReference type="Gene3D" id="3.30.1120.70">
    <property type="match status" value="1"/>
</dbReference>
<evidence type="ECO:0000313" key="2">
    <source>
        <dbReference type="Proteomes" id="UP000321328"/>
    </source>
</evidence>
<evidence type="ECO:0000313" key="1">
    <source>
        <dbReference type="EMBL" id="GEL17682.1"/>
    </source>
</evidence>
<dbReference type="OrthoDB" id="9765386at2"/>
<dbReference type="EMBL" id="BJVI01000011">
    <property type="protein sequence ID" value="GEL17682.1"/>
    <property type="molecule type" value="Genomic_DNA"/>
</dbReference>
<protein>
    <recommendedName>
        <fullName evidence="3">Portal protein</fullName>
    </recommendedName>
</protein>